<dbReference type="InterPro" id="IPR004027">
    <property type="entry name" value="SEC_C_motif"/>
</dbReference>
<dbReference type="PANTHER" id="PTHR33747">
    <property type="entry name" value="UPF0225 PROTEIN SCO1677"/>
    <property type="match status" value="1"/>
</dbReference>
<dbReference type="PANTHER" id="PTHR33747:SF1">
    <property type="entry name" value="ADENYLATE CYCLASE-ASSOCIATED CAP C-TERMINAL DOMAIN-CONTAINING PROTEIN"/>
    <property type="match status" value="1"/>
</dbReference>
<dbReference type="SUPFAM" id="SSF103642">
    <property type="entry name" value="Sec-C motif"/>
    <property type="match status" value="1"/>
</dbReference>
<dbReference type="OrthoDB" id="2543069at2"/>
<dbReference type="Gene3D" id="3.10.450.50">
    <property type="match status" value="1"/>
</dbReference>
<dbReference type="eggNOG" id="COG0653">
    <property type="taxonomic scope" value="Bacteria"/>
</dbReference>
<evidence type="ECO:0000313" key="5">
    <source>
        <dbReference type="Proteomes" id="UP000092661"/>
    </source>
</evidence>
<evidence type="ECO:0000313" key="2">
    <source>
        <dbReference type="EMBL" id="ANU10917.1"/>
    </source>
</evidence>
<dbReference type="Proteomes" id="UP000004725">
    <property type="component" value="Unassembled WGS sequence"/>
</dbReference>
<gene>
    <name evidence="3" type="ORF">A1A1_17295</name>
    <name evidence="2" type="ORF">BBH88_11655</name>
</gene>
<proteinExistence type="predicted"/>
<dbReference type="Pfam" id="PF02810">
    <property type="entry name" value="SEC-C"/>
    <property type="match status" value="1"/>
</dbReference>
<keyword evidence="5" id="KW-1185">Reference proteome</keyword>
<feature type="compositionally biased region" description="Polar residues" evidence="1">
    <location>
        <begin position="361"/>
        <end position="374"/>
    </location>
</feature>
<reference evidence="5" key="2">
    <citation type="submission" date="2016-07" db="EMBL/GenBank/DDBJ databases">
        <authorList>
            <person name="See-Too W.S."/>
        </authorList>
    </citation>
    <scope>NUCLEOTIDE SEQUENCE [LARGE SCALE GENOMIC DNA]</scope>
    <source>
        <strain evidence="5">DSM 14505</strain>
    </source>
</reference>
<reference evidence="3 4" key="1">
    <citation type="journal article" date="2012" name="J. Bacteriol.">
        <title>Genome Sequence of the Antarctic Psychrophile Bacterium Planococcus antarcticus DSM 14505.</title>
        <authorList>
            <person name="Margolles A."/>
            <person name="Gueimonde M."/>
            <person name="Sanchez B."/>
        </authorList>
    </citation>
    <scope>NUCLEOTIDE SEQUENCE [LARGE SCALE GENOMIC DNA]</scope>
    <source>
        <strain evidence="3 4">DSM 14505</strain>
    </source>
</reference>
<reference evidence="2" key="3">
    <citation type="submission" date="2016-10" db="EMBL/GenBank/DDBJ databases">
        <authorList>
            <person name="See-Too W.S."/>
        </authorList>
    </citation>
    <scope>NUCLEOTIDE SEQUENCE</scope>
    <source>
        <strain evidence="2">DSM 14505</strain>
    </source>
</reference>
<dbReference type="EMBL" id="AJYB01000083">
    <property type="protein sequence ID" value="EIM05248.1"/>
    <property type="molecule type" value="Genomic_DNA"/>
</dbReference>
<dbReference type="RefSeq" id="WP_006831403.1">
    <property type="nucleotide sequence ID" value="NZ_AJYB01000083.1"/>
</dbReference>
<dbReference type="EMBL" id="CP016534">
    <property type="protein sequence ID" value="ANU10917.1"/>
    <property type="molecule type" value="Genomic_DNA"/>
</dbReference>
<accession>A0A1C7DHM9</accession>
<sequence length="401" mass="45374">MNILHQIDPYLTSDDIVIRHFALNAVSTFPSFKPEWPGRLIHAAMHDKRDAPSYLLAVEKMAIGESDLPVLVDALSKARLENQHLFIRIVMKLPLDVKLANREQIGRWLSEEEWAFLTTLKAATKEELYRMLQVALEELESKDEYDDILYSQSKRIVQRQVELGFADTSGFLGILEGPQKDEWMSYKGIITVYTIGLLKDSSFIPALARLFERDEDILQEELCAALIACQSDEVVRAVEPFARSKDAIFPINTIAGTHSDLAVATLKNLYGDTSDLDYQAYMIQGLATQLSAEGRPEIEHYMNDEYHTSIFDNEEMAYGYFNIMGFDHPKLEQWERKARGSNERFLKSFNEPLSTALKSFTGTTKSYSGTSEPAVSTKVGRNDPCPCGSGKKYKKCHGNES</sequence>
<dbReference type="AlphaFoldDB" id="A0A1C7DHM9"/>
<evidence type="ECO:0000256" key="1">
    <source>
        <dbReference type="SAM" id="MobiDB-lite"/>
    </source>
</evidence>
<organism evidence="3 4">
    <name type="scientific">Planococcus antarcticus DSM 14505</name>
    <dbReference type="NCBI Taxonomy" id="1185653"/>
    <lineage>
        <taxon>Bacteria</taxon>
        <taxon>Bacillati</taxon>
        <taxon>Bacillota</taxon>
        <taxon>Bacilli</taxon>
        <taxon>Bacillales</taxon>
        <taxon>Caryophanaceae</taxon>
        <taxon>Planococcus</taxon>
    </lineage>
</organism>
<protein>
    <submittedName>
        <fullName evidence="3">SEC-C motif domain-containing protein</fullName>
    </submittedName>
</protein>
<feature type="region of interest" description="Disordered" evidence="1">
    <location>
        <begin position="361"/>
        <end position="391"/>
    </location>
</feature>
<dbReference type="Proteomes" id="UP000092661">
    <property type="component" value="Chromosome"/>
</dbReference>
<name>A0A1C7DHM9_9BACL</name>
<dbReference type="KEGG" id="pana:BBH88_11655"/>
<evidence type="ECO:0000313" key="3">
    <source>
        <dbReference type="EMBL" id="EIM05248.1"/>
    </source>
</evidence>
<evidence type="ECO:0000313" key="4">
    <source>
        <dbReference type="Proteomes" id="UP000004725"/>
    </source>
</evidence>